<feature type="compositionally biased region" description="Polar residues" evidence="1">
    <location>
        <begin position="63"/>
        <end position="75"/>
    </location>
</feature>
<evidence type="ECO:0000313" key="2">
    <source>
        <dbReference type="EMBL" id="SDY89743.1"/>
    </source>
</evidence>
<name>A0A1H3NLW6_9ACTN</name>
<sequence>MSDGYLWQKKTGEVVEAARRAGIQNPERKNKEQLLREMGQAPPESTRPGRGTGPDVAPPPGTSPQEWNRIPGNQS</sequence>
<reference evidence="3" key="1">
    <citation type="submission" date="2016-10" db="EMBL/GenBank/DDBJ databases">
        <authorList>
            <person name="Varghese N."/>
            <person name="Submissions S."/>
        </authorList>
    </citation>
    <scope>NUCLEOTIDE SEQUENCE [LARGE SCALE GENOMIC DNA]</scope>
    <source>
        <strain evidence="3">DSM 45245</strain>
    </source>
</reference>
<feature type="compositionally biased region" description="Basic and acidic residues" evidence="1">
    <location>
        <begin position="26"/>
        <end position="35"/>
    </location>
</feature>
<dbReference type="STRING" id="405436.SAMN05444365_10450"/>
<protein>
    <recommendedName>
        <fullName evidence="4">Rho termination factor, N-terminal domain</fullName>
    </recommendedName>
</protein>
<evidence type="ECO:0000313" key="3">
    <source>
        <dbReference type="Proteomes" id="UP000242415"/>
    </source>
</evidence>
<dbReference type="OrthoDB" id="3392745at2"/>
<dbReference type="AlphaFoldDB" id="A0A1H3NLW6"/>
<keyword evidence="3" id="KW-1185">Reference proteome</keyword>
<dbReference type="Proteomes" id="UP000242415">
    <property type="component" value="Unassembled WGS sequence"/>
</dbReference>
<accession>A0A1H3NLW6</accession>
<feature type="region of interest" description="Disordered" evidence="1">
    <location>
        <begin position="18"/>
        <end position="75"/>
    </location>
</feature>
<evidence type="ECO:0008006" key="4">
    <source>
        <dbReference type="Google" id="ProtNLM"/>
    </source>
</evidence>
<dbReference type="EMBL" id="FNPH01000004">
    <property type="protein sequence ID" value="SDY89743.1"/>
    <property type="molecule type" value="Genomic_DNA"/>
</dbReference>
<organism evidence="2 3">
    <name type="scientific">Micromonospora pattaloongensis</name>
    <dbReference type="NCBI Taxonomy" id="405436"/>
    <lineage>
        <taxon>Bacteria</taxon>
        <taxon>Bacillati</taxon>
        <taxon>Actinomycetota</taxon>
        <taxon>Actinomycetes</taxon>
        <taxon>Micromonosporales</taxon>
        <taxon>Micromonosporaceae</taxon>
        <taxon>Micromonospora</taxon>
    </lineage>
</organism>
<gene>
    <name evidence="2" type="ORF">SAMN05444365_10450</name>
</gene>
<dbReference type="RefSeq" id="WP_091555955.1">
    <property type="nucleotide sequence ID" value="NZ_FNPH01000004.1"/>
</dbReference>
<proteinExistence type="predicted"/>
<evidence type="ECO:0000256" key="1">
    <source>
        <dbReference type="SAM" id="MobiDB-lite"/>
    </source>
</evidence>